<gene>
    <name evidence="7" type="ORF">IPP15_11980</name>
</gene>
<feature type="domain" description="HYR" evidence="6">
    <location>
        <begin position="1562"/>
        <end position="1645"/>
    </location>
</feature>
<evidence type="ECO:0000256" key="2">
    <source>
        <dbReference type="ARBA" id="ARBA00022525"/>
    </source>
</evidence>
<keyword evidence="3" id="KW-0732">Signal</keyword>
<dbReference type="InterPro" id="IPR003410">
    <property type="entry name" value="HYR_dom"/>
</dbReference>
<dbReference type="InterPro" id="IPR013783">
    <property type="entry name" value="Ig-like_fold"/>
</dbReference>
<name>A0A9D7SYG8_9BACT</name>
<evidence type="ECO:0000256" key="3">
    <source>
        <dbReference type="ARBA" id="ARBA00022729"/>
    </source>
</evidence>
<dbReference type="PROSITE" id="PS50825">
    <property type="entry name" value="HYR"/>
    <property type="match status" value="4"/>
</dbReference>
<dbReference type="Pfam" id="PF00092">
    <property type="entry name" value="VWA"/>
    <property type="match status" value="1"/>
</dbReference>
<proteinExistence type="predicted"/>
<protein>
    <submittedName>
        <fullName evidence="7">VWA domain-containing protein</fullName>
    </submittedName>
</protein>
<dbReference type="InterPro" id="IPR002035">
    <property type="entry name" value="VWF_A"/>
</dbReference>
<dbReference type="PANTHER" id="PTHR24273">
    <property type="entry name" value="FI04643P-RELATED"/>
    <property type="match status" value="1"/>
</dbReference>
<evidence type="ECO:0000256" key="4">
    <source>
        <dbReference type="ARBA" id="ARBA00022737"/>
    </source>
</evidence>
<evidence type="ECO:0000256" key="1">
    <source>
        <dbReference type="ARBA" id="ARBA00004613"/>
    </source>
</evidence>
<dbReference type="CDD" id="cd00198">
    <property type="entry name" value="vWFA"/>
    <property type="match status" value="1"/>
</dbReference>
<dbReference type="SMART" id="SM00327">
    <property type="entry name" value="VWA"/>
    <property type="match status" value="1"/>
</dbReference>
<keyword evidence="2" id="KW-0964">Secreted</keyword>
<dbReference type="Gene3D" id="2.60.40.10">
    <property type="entry name" value="Immunoglobulins"/>
    <property type="match status" value="2"/>
</dbReference>
<feature type="domain" description="HYR" evidence="6">
    <location>
        <begin position="1163"/>
        <end position="1244"/>
    </location>
</feature>
<accession>A0A9D7SYG8</accession>
<dbReference type="SUPFAM" id="SSF53300">
    <property type="entry name" value="vWA-like"/>
    <property type="match status" value="1"/>
</dbReference>
<comment type="subcellular location">
    <subcellularLocation>
        <location evidence="1">Secreted</location>
    </subcellularLocation>
</comment>
<dbReference type="SUPFAM" id="SSF117074">
    <property type="entry name" value="Hypothetical protein PA1324"/>
    <property type="match status" value="1"/>
</dbReference>
<keyword evidence="4" id="KW-0677">Repeat</keyword>
<reference evidence="7 8" key="1">
    <citation type="submission" date="2020-10" db="EMBL/GenBank/DDBJ databases">
        <title>Connecting structure to function with the recovery of over 1000 high-quality activated sludge metagenome-assembled genomes encoding full-length rRNA genes using long-read sequencing.</title>
        <authorList>
            <person name="Singleton C.M."/>
            <person name="Petriglieri F."/>
            <person name="Kristensen J.M."/>
            <person name="Kirkegaard R.H."/>
            <person name="Michaelsen T.Y."/>
            <person name="Andersen M.H."/>
            <person name="Karst S.M."/>
            <person name="Dueholm M.S."/>
            <person name="Nielsen P.H."/>
            <person name="Albertsen M."/>
        </authorList>
    </citation>
    <scope>NUCLEOTIDE SEQUENCE [LARGE SCALE GENOMIC DNA]</scope>
    <source>
        <strain evidence="7">Ribe_18-Q3-R11-54_MAXAC.273</strain>
    </source>
</reference>
<dbReference type="Pfam" id="PF17210">
    <property type="entry name" value="SdrD_B"/>
    <property type="match status" value="1"/>
</dbReference>
<feature type="domain" description="HYR" evidence="6">
    <location>
        <begin position="1402"/>
        <end position="1484"/>
    </location>
</feature>
<dbReference type="PANTHER" id="PTHR24273:SF32">
    <property type="entry name" value="HYALIN"/>
    <property type="match status" value="1"/>
</dbReference>
<evidence type="ECO:0000313" key="7">
    <source>
        <dbReference type="EMBL" id="MBK9983119.1"/>
    </source>
</evidence>
<dbReference type="PROSITE" id="PS50234">
    <property type="entry name" value="VWFA"/>
    <property type="match status" value="1"/>
</dbReference>
<evidence type="ECO:0000259" key="6">
    <source>
        <dbReference type="PROSITE" id="PS50825"/>
    </source>
</evidence>
<sequence>MDYFRHLDFYTFASFPVVKIPIKRPSRMNSISTFFFYPCRSKSLIGFILFLGLLLFTLRVESQTVLEPGEIMFTGYASDPAAGPTAPFGAFSIVLLTNVTSGTVIYFTDRGWSNSTGFRVDNTTEGTISFTFTANFFCGDEIIFSDNDGANDWEAKDDMGNVIGTIAILASGDPDGMELGTTGDQIIIYQLPEPNDSTQNTFVAMIQMDNGYTNPLNTDDESQIPAGLTANDVVRFNAEFDDAKYDCTPNGGQPQGMQAAISNDDGMGGLKADATNNWAESNTVISLNSPLCNFCCGLGAPPLAAPSEVIPSQVFTIQITGTLTPGISWELYTAGCGSGSPLQTTMTNSFTVTAPASTGNVTYYVRPSSDPLCTNSCSTITVCVASSLTSLCTNCSANMTTCGDCFLPAPAANPVLDSGCYALKLIFILDESGSISGNQTDVKNGVLAFLNALNGQNAQAALIEFSTTATLVNDYTTINNTYITNITNYFTGTPYNGQTYSPGGGTNWHDAMIKADALSLSDLVLFFTDGEPTVYSPTSNTTSDCGNGGSTQPPEIVNPVKIANKMKGEGTHMFMLGVGTGINSLNLQRMSGFTAYQKGLNTMGTSDYSIGNFASLATDLQHFVLELCRSTMILIKDVLGPICNGMVQFRFRVINTGVQSSITSVFVQDTFPAGYSNITYTGPSIKYCSGAGCIPPVPTNTFIWVPFSVDPGDTATLILTVDVTPGNYSTGPYTNIAWAFAENADAASDTFPGNLLTVDAPPTIICPVNVTIQCSASTLPANTGMASGLDPDGPLPTITYTDVTTNGSCPQANIITRTWKATDVCGNFVTCNQVINLIDTTPPSVGCPSNVTVDCASSTLPATTGTANPIDLCDPSPTLTYTDVIVPGACPAKYTVKRTWSATDHCGNSNTCLQTIIVTDNTPPQFTCEDKIILCSESILPSNPSLGTPVATNNCGGTSVATYTDLFVYSPTPPICSLVRTWTITDNCGNSATCNQLIVIKDQSIPVIFCPVSVTIACTTSTLPGSTGSATATDNCSISPGISYTDAITVTPTCPQDYSIARTWKATDECGNTAYCTQSITVMDNVVPTITCPVNVTIACSVSTLPASTGTPTATDNCSTIAITSTDVVVTGPCPQEKIITRKWMVQDACGNSSTCNQIITVHDTSPPSMSCPANVTIQCTASTLPAATGSATATDNCSTFSITSTDVIVIGSCPQQKTITRTWNATDACGNVSTCNQTISVVDTSPPSVTCPVNVTIDCTASTLPANTGTASATDNCSTFGITSTDVIVTGICPQEKTITRTWKATDACGNFSTCNQTITIHDSTPPAITCPANKTIECTASTLPANTGTSTATDNCSTFAITFTDVTVAGGCLQERIITRTWKATDACNNFSTCMQTITVDDSTAPSVTCPVNITIECTSSTLPATTGTATATDNCSTISITSTDVILPGDCPQEITIVRNWKATDACGNTSSCNQTITVDDSTHPLMTCPINVTIECTASTLPANTGSATATDNCSTFAITSTDIVTPGACPQEKTITRTWKTTDACGNSSTCIQTIFVDDSTPPLISCPADITVQCISSTLPAQTGSATSTDNCDVAPVVIYNDVTMSGPTSHGYNIVRTWTGTDACGNSSTCIQHVTVENPLDPSITGSPTDTICSGDSEVFQAQNQGLGNVTYQWNFGSGASPPTATGIGPHTVTYTYNPTNGTVGAWVLLTVSFPGCASVTDTVSNIHVNPLPNTSIMAATDPLCYFRFRTFKPVAPQVPGYYYHWDFGSGASLPPTTGYGPYNVKYSTIGVKTVQLIVFANDPGASCGDTSTISFNVITCLGSVTGKVIDTLNAGIQSVNVRLFVDNNFDGLPDPNMGSVKSVNTVSSGVFSMTSVIPGQYVIVQTQPVGYVSKSDIDITNDMDSVVNINLNDNIIPASIEPQENDADNIFTEKKVDGIVNGYVFTDLDNDLIVDNGEGLAGVTITLYNDVNHNGIPVAGNVLSTKQTSILGYYEFGNLPNGDYILVETEPIGYISAMDIDVTDDNDVVPNTNMTNDIIPFTITLAETDADNYFTEIQVCGQMVTNTNDNGPGSLRYVLDCADPGDTILFAPSLQNQTIHLNTTRIEINRNIYIYSNLTPRIKIKSDISGAFLIDAGFTAEFKNIDFISGLSGNPGAAFENNGHLILWDATITKNALLLPNNPLIFNTVAAMMTIKGGIMIDNQ</sequence>
<dbReference type="GO" id="GO:0005576">
    <property type="term" value="C:extracellular region"/>
    <property type="evidence" value="ECO:0007669"/>
    <property type="project" value="UniProtKB-SubCell"/>
</dbReference>
<comment type="caution">
    <text evidence="7">The sequence shown here is derived from an EMBL/GenBank/DDBJ whole genome shotgun (WGS) entry which is preliminary data.</text>
</comment>
<evidence type="ECO:0000259" key="5">
    <source>
        <dbReference type="PROSITE" id="PS50234"/>
    </source>
</evidence>
<dbReference type="EMBL" id="JADKGY010000008">
    <property type="protein sequence ID" value="MBK9983119.1"/>
    <property type="molecule type" value="Genomic_DNA"/>
</dbReference>
<dbReference type="InterPro" id="IPR033764">
    <property type="entry name" value="Sdr_B"/>
</dbReference>
<feature type="domain" description="VWFA" evidence="5">
    <location>
        <begin position="424"/>
        <end position="627"/>
    </location>
</feature>
<dbReference type="Proteomes" id="UP000808337">
    <property type="component" value="Unassembled WGS sequence"/>
</dbReference>
<dbReference type="InterPro" id="IPR036465">
    <property type="entry name" value="vWFA_dom_sf"/>
</dbReference>
<evidence type="ECO:0000313" key="8">
    <source>
        <dbReference type="Proteomes" id="UP000808337"/>
    </source>
</evidence>
<organism evidence="7 8">
    <name type="scientific">Candidatus Opimibacter skivensis</name>
    <dbReference type="NCBI Taxonomy" id="2982028"/>
    <lineage>
        <taxon>Bacteria</taxon>
        <taxon>Pseudomonadati</taxon>
        <taxon>Bacteroidota</taxon>
        <taxon>Saprospiria</taxon>
        <taxon>Saprospirales</taxon>
        <taxon>Saprospiraceae</taxon>
        <taxon>Candidatus Opimibacter</taxon>
    </lineage>
</organism>
<feature type="domain" description="HYR" evidence="6">
    <location>
        <begin position="838"/>
        <end position="920"/>
    </location>
</feature>
<dbReference type="Gene3D" id="3.40.50.410">
    <property type="entry name" value="von Willebrand factor, type A domain"/>
    <property type="match status" value="1"/>
</dbReference>